<evidence type="ECO:0000313" key="10">
    <source>
        <dbReference type="EMBL" id="NYS61339.1"/>
    </source>
</evidence>
<dbReference type="InterPro" id="IPR006054">
    <property type="entry name" value="DnaQ"/>
</dbReference>
<dbReference type="PANTHER" id="PTHR30231">
    <property type="entry name" value="DNA POLYMERASE III SUBUNIT EPSILON"/>
    <property type="match status" value="1"/>
</dbReference>
<dbReference type="GO" id="GO:0005829">
    <property type="term" value="C:cytosol"/>
    <property type="evidence" value="ECO:0007669"/>
    <property type="project" value="TreeGrafter"/>
</dbReference>
<keyword evidence="3" id="KW-0378">Hydrolase</keyword>
<keyword evidence="8" id="KW-0472">Membrane</keyword>
<gene>
    <name evidence="10" type="ORF">HZS81_11300</name>
</gene>
<evidence type="ECO:0000256" key="3">
    <source>
        <dbReference type="ARBA" id="ARBA00022801"/>
    </source>
</evidence>
<comment type="function">
    <text evidence="5">DNA polymerase III is a complex, multichain enzyme responsible for most of the replicative synthesis in bacteria. The epsilon subunit contain the editing function and is a proofreading 3'-5' exonuclease.</text>
</comment>
<evidence type="ECO:0000256" key="6">
    <source>
        <dbReference type="ARBA" id="ARBA00026073"/>
    </source>
</evidence>
<dbReference type="InterPro" id="IPR036397">
    <property type="entry name" value="RNaseH_sf"/>
</dbReference>
<evidence type="ECO:0000256" key="7">
    <source>
        <dbReference type="ARBA" id="ARBA00049244"/>
    </source>
</evidence>
<dbReference type="Pfam" id="PF08448">
    <property type="entry name" value="PAS_4"/>
    <property type="match status" value="1"/>
</dbReference>
<feature type="transmembrane region" description="Helical" evidence="8">
    <location>
        <begin position="12"/>
        <end position="34"/>
    </location>
</feature>
<comment type="subunit">
    <text evidence="6">DNA polymerase III contains a core (composed of alpha, epsilon and theta chains) that associates with a tau subunit. This core dimerizes to form the POLIII' complex. PolIII' associates with the gamma complex (composed of gamma, delta, delta', psi and chi chains) and with the beta chain to form the complete DNA polymerase III complex.</text>
</comment>
<evidence type="ECO:0000256" key="1">
    <source>
        <dbReference type="ARBA" id="ARBA00012417"/>
    </source>
</evidence>
<dbReference type="GO" id="GO:0006260">
    <property type="term" value="P:DNA replication"/>
    <property type="evidence" value="ECO:0007669"/>
    <property type="project" value="InterPro"/>
</dbReference>
<evidence type="ECO:0000256" key="2">
    <source>
        <dbReference type="ARBA" id="ARBA00022722"/>
    </source>
</evidence>
<evidence type="ECO:0000313" key="11">
    <source>
        <dbReference type="Proteomes" id="UP000586119"/>
    </source>
</evidence>
<feature type="transmembrane region" description="Helical" evidence="8">
    <location>
        <begin position="46"/>
        <end position="66"/>
    </location>
</feature>
<comment type="catalytic activity">
    <reaction evidence="7">
        <text>DNA(n) + a 2'-deoxyribonucleoside 5'-triphosphate = DNA(n+1) + diphosphate</text>
        <dbReference type="Rhea" id="RHEA:22508"/>
        <dbReference type="Rhea" id="RHEA-COMP:17339"/>
        <dbReference type="Rhea" id="RHEA-COMP:17340"/>
        <dbReference type="ChEBI" id="CHEBI:33019"/>
        <dbReference type="ChEBI" id="CHEBI:61560"/>
        <dbReference type="ChEBI" id="CHEBI:173112"/>
        <dbReference type="EC" id="2.7.7.7"/>
    </reaction>
</comment>
<dbReference type="InterPro" id="IPR013656">
    <property type="entry name" value="PAS_4"/>
</dbReference>
<dbReference type="GO" id="GO:0003677">
    <property type="term" value="F:DNA binding"/>
    <property type="evidence" value="ECO:0007669"/>
    <property type="project" value="InterPro"/>
</dbReference>
<keyword evidence="2" id="KW-0540">Nuclease</keyword>
<dbReference type="FunFam" id="3.30.420.10:FF:000045">
    <property type="entry name" value="3'-5' exonuclease DinG"/>
    <property type="match status" value="1"/>
</dbReference>
<dbReference type="SUPFAM" id="SSF55785">
    <property type="entry name" value="PYP-like sensor domain (PAS domain)"/>
    <property type="match status" value="1"/>
</dbReference>
<dbReference type="NCBIfam" id="TIGR00573">
    <property type="entry name" value="dnaq"/>
    <property type="match status" value="1"/>
</dbReference>
<keyword evidence="11" id="KW-1185">Reference proteome</keyword>
<dbReference type="InterPro" id="IPR035965">
    <property type="entry name" value="PAS-like_dom_sf"/>
</dbReference>
<dbReference type="Proteomes" id="UP000586119">
    <property type="component" value="Unassembled WGS sequence"/>
</dbReference>
<dbReference type="Gene3D" id="3.30.450.20">
    <property type="entry name" value="PAS domain"/>
    <property type="match status" value="1"/>
</dbReference>
<evidence type="ECO:0000259" key="9">
    <source>
        <dbReference type="SMART" id="SM00479"/>
    </source>
</evidence>
<dbReference type="Gene3D" id="3.30.420.10">
    <property type="entry name" value="Ribonuclease H-like superfamily/Ribonuclease H"/>
    <property type="match status" value="1"/>
</dbReference>
<organism evidence="10 11">
    <name type="scientific">Vreelandella salicampi</name>
    <dbReference type="NCBI Taxonomy" id="1449798"/>
    <lineage>
        <taxon>Bacteria</taxon>
        <taxon>Pseudomonadati</taxon>
        <taxon>Pseudomonadota</taxon>
        <taxon>Gammaproteobacteria</taxon>
        <taxon>Oceanospirillales</taxon>
        <taxon>Halomonadaceae</taxon>
        <taxon>Vreelandella</taxon>
    </lineage>
</organism>
<keyword evidence="8" id="KW-0812">Transmembrane</keyword>
<dbReference type="RefSeq" id="WP_179930664.1">
    <property type="nucleotide sequence ID" value="NZ_JACCDF010000009.1"/>
</dbReference>
<evidence type="ECO:0000256" key="5">
    <source>
        <dbReference type="ARBA" id="ARBA00025483"/>
    </source>
</evidence>
<dbReference type="AlphaFoldDB" id="A0A7Z0LM02"/>
<reference evidence="10 11" key="1">
    <citation type="journal article" date="2015" name="Int. J. Syst. Evol. Microbiol.">
        <title>Halomonas salicampi sp. nov., a halotolerant and alkalitolerant bacterium isolated from a saltern soil.</title>
        <authorList>
            <person name="Lee J.C."/>
            <person name="Kim Y.S."/>
            <person name="Yun B.S."/>
            <person name="Whang K.S."/>
        </authorList>
    </citation>
    <scope>NUCLEOTIDE SEQUENCE [LARGE SCALE GENOMIC DNA]</scope>
    <source>
        <strain evidence="10 11">BH103</strain>
    </source>
</reference>
<dbReference type="Pfam" id="PF00929">
    <property type="entry name" value="RNase_T"/>
    <property type="match status" value="1"/>
</dbReference>
<dbReference type="EMBL" id="JACCDF010000009">
    <property type="protein sequence ID" value="NYS61339.1"/>
    <property type="molecule type" value="Genomic_DNA"/>
</dbReference>
<accession>A0A7Z0LM02</accession>
<name>A0A7Z0LM02_9GAMM</name>
<dbReference type="EC" id="2.7.7.7" evidence="1"/>
<dbReference type="InterPro" id="IPR013520">
    <property type="entry name" value="Ribonucl_H"/>
</dbReference>
<dbReference type="PANTHER" id="PTHR30231:SF4">
    <property type="entry name" value="PROTEIN NEN2"/>
    <property type="match status" value="1"/>
</dbReference>
<dbReference type="CDD" id="cd06127">
    <property type="entry name" value="DEDDh"/>
    <property type="match status" value="1"/>
</dbReference>
<dbReference type="GO" id="GO:0003887">
    <property type="term" value="F:DNA-directed DNA polymerase activity"/>
    <property type="evidence" value="ECO:0007669"/>
    <property type="project" value="UniProtKB-EC"/>
</dbReference>
<keyword evidence="8" id="KW-1133">Transmembrane helix</keyword>
<keyword evidence="4" id="KW-0269">Exonuclease</keyword>
<protein>
    <recommendedName>
        <fullName evidence="1">DNA-directed DNA polymerase</fullName>
        <ecNumber evidence="1">2.7.7.7</ecNumber>
    </recommendedName>
</protein>
<comment type="caution">
    <text evidence="10">The sequence shown here is derived from an EMBL/GenBank/DDBJ whole genome shotgun (WGS) entry which is preliminary data.</text>
</comment>
<proteinExistence type="predicted"/>
<dbReference type="InterPro" id="IPR012337">
    <property type="entry name" value="RNaseH-like_sf"/>
</dbReference>
<sequence>MKRRGLPKRQRLIGLWLLLSGVSLFGGAIFAAWLDTHLNPDGWQRIVLWLGSFSGGGTIFLVGLLLERMLFTPLRHLQVQLARLVSNPDARDEHPPEGWLKGLGPDLRRVHESWRDDRARLATAHAEGARSAARIRQELETLLQVLETPLLLCDHHRRVMLFNQAAEDFFSGHDGLGLGKRLETLLPSPSLQHALSQLPHDGTPRELLAPCDERWLKVILRRVPGSDGEALLTFTDATASWSSEMGVRAELAAMLTPLRQHTASLTSAADALIQLRQRDDATDSLRERLERVIEEEGATLGDSVARIGTLLDDMQHQGERLTPMWSNDFWQALDERLDPEHRLITPIGMPAWFKGDAPALIALLASLVQHLNAYLPDNGFEGEVCLGNKRVYLDFIWRGQPLPERELAQWQQKTLESLPLSPTVADVLRQHASDIWSLADETSGYARIRLPLPATERVGAPRETTPPRPEFHDFGIADLPPPDDALANRSLRSLEVVAFDTETTGLELRRGDTVISLGACRVVNARLLASEVFDQKVDPKRPIPPASTAIHGLTDADVEGAPPLDIVLTRFRQYVSDAVLLAHNASFDMLAISHHGVDFDIPVLDTLLISRALDEAIDGHDLDSLAKRYDLAFPPGTRHTALGDARVTAELWLALLPRLEARGIDTLEKLLALQNNAFDKEDASA</sequence>
<evidence type="ECO:0000256" key="4">
    <source>
        <dbReference type="ARBA" id="ARBA00022839"/>
    </source>
</evidence>
<dbReference type="SUPFAM" id="SSF53098">
    <property type="entry name" value="Ribonuclease H-like"/>
    <property type="match status" value="1"/>
</dbReference>
<feature type="domain" description="Exonuclease" evidence="9">
    <location>
        <begin position="495"/>
        <end position="661"/>
    </location>
</feature>
<dbReference type="SMART" id="SM00479">
    <property type="entry name" value="EXOIII"/>
    <property type="match status" value="1"/>
</dbReference>
<dbReference type="GO" id="GO:0008408">
    <property type="term" value="F:3'-5' exonuclease activity"/>
    <property type="evidence" value="ECO:0007669"/>
    <property type="project" value="TreeGrafter"/>
</dbReference>
<evidence type="ECO:0000256" key="8">
    <source>
        <dbReference type="SAM" id="Phobius"/>
    </source>
</evidence>